<evidence type="ECO:0000259" key="2">
    <source>
        <dbReference type="Pfam" id="PF26168"/>
    </source>
</evidence>
<dbReference type="InterPro" id="IPR058980">
    <property type="entry name" value="Glyco_transf_N"/>
</dbReference>
<evidence type="ECO:0000313" key="3">
    <source>
        <dbReference type="RefSeq" id="XP_016454304.1"/>
    </source>
</evidence>
<dbReference type="OMA" id="QSPRHEC"/>
<organism evidence="3">
    <name type="scientific">Nicotiana tabacum</name>
    <name type="common">Common tobacco</name>
    <dbReference type="NCBI Taxonomy" id="4097"/>
    <lineage>
        <taxon>Eukaryota</taxon>
        <taxon>Viridiplantae</taxon>
        <taxon>Streptophyta</taxon>
        <taxon>Embryophyta</taxon>
        <taxon>Tracheophyta</taxon>
        <taxon>Spermatophyta</taxon>
        <taxon>Magnoliopsida</taxon>
        <taxon>eudicotyledons</taxon>
        <taxon>Gunneridae</taxon>
        <taxon>Pentapetalae</taxon>
        <taxon>asterids</taxon>
        <taxon>lamiids</taxon>
        <taxon>Solanales</taxon>
        <taxon>Solanaceae</taxon>
        <taxon>Nicotianoideae</taxon>
        <taxon>Nicotianeae</taxon>
        <taxon>Nicotiana</taxon>
    </lineage>
</organism>
<proteinExistence type="inferred from homology"/>
<dbReference type="SMR" id="A0A1S3YQ17"/>
<reference evidence="3" key="1">
    <citation type="submission" date="2025-08" db="UniProtKB">
        <authorList>
            <consortium name="RefSeq"/>
        </authorList>
    </citation>
    <scope>IDENTIFICATION</scope>
</reference>
<accession>A0A1S3YQ17</accession>
<dbReference type="GO" id="GO:1901135">
    <property type="term" value="P:carbohydrate derivative metabolic process"/>
    <property type="evidence" value="ECO:0007669"/>
    <property type="project" value="UniProtKB-ARBA"/>
</dbReference>
<dbReference type="KEGG" id="nta:107778535"/>
<dbReference type="SUPFAM" id="SSF53756">
    <property type="entry name" value="UDP-Glycosyltransferase/glycogen phosphorylase"/>
    <property type="match status" value="1"/>
</dbReference>
<dbReference type="OrthoDB" id="5835829at2759"/>
<dbReference type="GO" id="GO:0008194">
    <property type="term" value="F:UDP-glycosyltransferase activity"/>
    <property type="evidence" value="ECO:0007669"/>
    <property type="project" value="UniProtKB-ARBA"/>
</dbReference>
<evidence type="ECO:0000256" key="1">
    <source>
        <dbReference type="ARBA" id="ARBA00009995"/>
    </source>
</evidence>
<dbReference type="RefSeq" id="XP_016454304.1">
    <property type="nucleotide sequence ID" value="XM_016598818.1"/>
</dbReference>
<dbReference type="PaxDb" id="4097-A0A1S3YQ17"/>
<dbReference type="AlphaFoldDB" id="A0A1S3YQ17"/>
<protein>
    <submittedName>
        <fullName evidence="3">Zeatin O-xylosyltransferase-like</fullName>
    </submittedName>
</protein>
<dbReference type="Gene3D" id="3.40.50.2000">
    <property type="entry name" value="Glycogen Phosphorylase B"/>
    <property type="match status" value="2"/>
</dbReference>
<dbReference type="PANTHER" id="PTHR48044">
    <property type="entry name" value="GLYCOSYLTRANSFERASE"/>
    <property type="match status" value="1"/>
</dbReference>
<name>A0A1S3YQ17_TOBAC</name>
<dbReference type="PANTHER" id="PTHR48044:SF48">
    <property type="entry name" value="GLYCOSYLTRANSFERASE"/>
    <property type="match status" value="1"/>
</dbReference>
<gene>
    <name evidence="3" type="primary">LOC107778535</name>
</gene>
<sequence>MDIRSGDIHNTSRVIEGKILDLLVEVTSTQNKKQWAIGPLLPAKLDHISNTNNICLEWLNKQPPRSVLYISFGTTTSFSDREINELAKGLEQSKHRFIWVLRDADRGDIFTGEVRKVELPQGFEERVKEVGLVVREWAP</sequence>
<dbReference type="STRING" id="4097.A0A1S3YQ17"/>
<feature type="domain" description="Glycosyltransferase N-terminal" evidence="2">
    <location>
        <begin position="3"/>
        <end position="42"/>
    </location>
</feature>
<comment type="similarity">
    <text evidence="1">Belongs to the UDP-glycosyltransferase family.</text>
</comment>
<dbReference type="Pfam" id="PF26168">
    <property type="entry name" value="Glyco_transf_N"/>
    <property type="match status" value="1"/>
</dbReference>